<gene>
    <name evidence="1" type="ORF">SAMN05443529_12038</name>
</gene>
<evidence type="ECO:0008006" key="3">
    <source>
        <dbReference type="Google" id="ProtNLM"/>
    </source>
</evidence>
<protein>
    <recommendedName>
        <fullName evidence="3">Essential protein Yae1, N terminal</fullName>
    </recommendedName>
</protein>
<sequence>MTIAEKLITEGMEKGMEKGIEKGIEKGMEKGIEKGIEKGMEKGKLEVAENLLRLGMGIDMIIKATGLSEEEIRKIMN</sequence>
<dbReference type="Proteomes" id="UP000198656">
    <property type="component" value="Unassembled WGS sequence"/>
</dbReference>
<dbReference type="EMBL" id="FNCP01000020">
    <property type="protein sequence ID" value="SDH84185.1"/>
    <property type="molecule type" value="Genomic_DNA"/>
</dbReference>
<dbReference type="STRING" id="1121419.SAMN05443529_12038"/>
<evidence type="ECO:0000313" key="1">
    <source>
        <dbReference type="EMBL" id="SDH84185.1"/>
    </source>
</evidence>
<keyword evidence="2" id="KW-1185">Reference proteome</keyword>
<proteinExistence type="predicted"/>
<reference evidence="2" key="1">
    <citation type="submission" date="2016-10" db="EMBL/GenBank/DDBJ databases">
        <authorList>
            <person name="Varghese N."/>
            <person name="Submissions S."/>
        </authorList>
    </citation>
    <scope>NUCLEOTIDE SEQUENCE [LARGE SCALE GENOMIC DNA]</scope>
    <source>
        <strain evidence="2">DSM 8344</strain>
    </source>
</reference>
<organism evidence="1 2">
    <name type="scientific">Desulfosporosinus hippei DSM 8344</name>
    <dbReference type="NCBI Taxonomy" id="1121419"/>
    <lineage>
        <taxon>Bacteria</taxon>
        <taxon>Bacillati</taxon>
        <taxon>Bacillota</taxon>
        <taxon>Clostridia</taxon>
        <taxon>Eubacteriales</taxon>
        <taxon>Desulfitobacteriaceae</taxon>
        <taxon>Desulfosporosinus</taxon>
    </lineage>
</organism>
<name>A0A1G8FPX1_9FIRM</name>
<dbReference type="AlphaFoldDB" id="A0A1G8FPX1"/>
<accession>A0A1G8FPX1</accession>
<evidence type="ECO:0000313" key="2">
    <source>
        <dbReference type="Proteomes" id="UP000198656"/>
    </source>
</evidence>